<organism evidence="1">
    <name type="scientific">marine metagenome</name>
    <dbReference type="NCBI Taxonomy" id="408172"/>
    <lineage>
        <taxon>unclassified sequences</taxon>
        <taxon>metagenomes</taxon>
        <taxon>ecological metagenomes</taxon>
    </lineage>
</organism>
<reference evidence="1" key="1">
    <citation type="submission" date="2018-05" db="EMBL/GenBank/DDBJ databases">
        <authorList>
            <person name="Lanie J.A."/>
            <person name="Ng W.-L."/>
            <person name="Kazmierczak K.M."/>
            <person name="Andrzejewski T.M."/>
            <person name="Davidsen T.M."/>
            <person name="Wayne K.J."/>
            <person name="Tettelin H."/>
            <person name="Glass J.I."/>
            <person name="Rusch D."/>
            <person name="Podicherti R."/>
            <person name="Tsui H.-C.T."/>
            <person name="Winkler M.E."/>
        </authorList>
    </citation>
    <scope>NUCLEOTIDE SEQUENCE</scope>
</reference>
<evidence type="ECO:0000313" key="1">
    <source>
        <dbReference type="EMBL" id="SVC16326.1"/>
    </source>
</evidence>
<accession>A0A382JX89</accession>
<protein>
    <submittedName>
        <fullName evidence="1">Uncharacterized protein</fullName>
    </submittedName>
</protein>
<gene>
    <name evidence="1" type="ORF">METZ01_LOCUS269180</name>
</gene>
<name>A0A382JX89_9ZZZZ</name>
<proteinExistence type="predicted"/>
<sequence>MGFVVAILITAVIVVAVVYIVQALVQVIEMVIHLIMILLGWDSGSTQIIEYFEVHNIPLFDDPDRNNPLLNSILTSILQEKDIASNLIYHLVFRSLKANVKEFMDFIDNGNYFESFPTIDSFILTIDYTELTAALNTLNGVPCTPEQSSLIALDNKTWVKYWLQENKEYNVGTNTMGVDYSTTSTDPITPAADTVTVTPSLNHFDIDITSEIATEDEVFADERWQVNLNTITYNAVPDDYTVQVYNAATVGSITRTLPYTVPTKPLLLHYVSYYYRDSAPSRQYIFIYKVGEGTYVDLDTVETPIDQDGATIEALPAVPLRISNSNYTTFGTTKAQQIEDLLAIIHLDAEDVLDTILTESGTPGEDLDHVYVTFGVRMWDTSQAGMSYLY</sequence>
<feature type="non-terminal residue" evidence="1">
    <location>
        <position position="390"/>
    </location>
</feature>
<dbReference type="EMBL" id="UINC01076810">
    <property type="protein sequence ID" value="SVC16326.1"/>
    <property type="molecule type" value="Genomic_DNA"/>
</dbReference>
<dbReference type="AlphaFoldDB" id="A0A382JX89"/>